<feature type="compositionally biased region" description="Low complexity" evidence="7">
    <location>
        <begin position="13"/>
        <end position="40"/>
    </location>
</feature>
<feature type="compositionally biased region" description="Polar residues" evidence="7">
    <location>
        <begin position="639"/>
        <end position="662"/>
    </location>
</feature>
<evidence type="ECO:0000256" key="3">
    <source>
        <dbReference type="ARBA" id="ARBA00023015"/>
    </source>
</evidence>
<feature type="region of interest" description="Disordered" evidence="7">
    <location>
        <begin position="803"/>
        <end position="865"/>
    </location>
</feature>
<dbReference type="GO" id="GO:0008270">
    <property type="term" value="F:zinc ion binding"/>
    <property type="evidence" value="ECO:0007669"/>
    <property type="project" value="InterPro"/>
</dbReference>
<dbReference type="Pfam" id="PF04082">
    <property type="entry name" value="Fungal_trans"/>
    <property type="match status" value="1"/>
</dbReference>
<organism evidence="9 10">
    <name type="scientific">Polytolypa hystricis (strain UAMH7299)</name>
    <dbReference type="NCBI Taxonomy" id="1447883"/>
    <lineage>
        <taxon>Eukaryota</taxon>
        <taxon>Fungi</taxon>
        <taxon>Dikarya</taxon>
        <taxon>Ascomycota</taxon>
        <taxon>Pezizomycotina</taxon>
        <taxon>Eurotiomycetes</taxon>
        <taxon>Eurotiomycetidae</taxon>
        <taxon>Onygenales</taxon>
        <taxon>Onygenales incertae sedis</taxon>
        <taxon>Polytolypa</taxon>
    </lineage>
</organism>
<evidence type="ECO:0000256" key="5">
    <source>
        <dbReference type="ARBA" id="ARBA00023163"/>
    </source>
</evidence>
<dbReference type="InterPro" id="IPR051615">
    <property type="entry name" value="Transcr_Regulatory_Elem"/>
</dbReference>
<reference evidence="9 10" key="1">
    <citation type="submission" date="2017-10" db="EMBL/GenBank/DDBJ databases">
        <title>Comparative genomics in systemic dimorphic fungi from Ajellomycetaceae.</title>
        <authorList>
            <person name="Munoz J.F."/>
            <person name="Mcewen J.G."/>
            <person name="Clay O.K."/>
            <person name="Cuomo C.A."/>
        </authorList>
    </citation>
    <scope>NUCLEOTIDE SEQUENCE [LARGE SCALE GENOMIC DNA]</scope>
    <source>
        <strain evidence="9 10">UAMH7299</strain>
    </source>
</reference>
<dbReference type="STRING" id="1447883.A0A2B7YEZ0"/>
<dbReference type="InterPro" id="IPR007219">
    <property type="entry name" value="XnlR_reg_dom"/>
</dbReference>
<feature type="compositionally biased region" description="Polar residues" evidence="7">
    <location>
        <begin position="733"/>
        <end position="746"/>
    </location>
</feature>
<keyword evidence="3" id="KW-0805">Transcription regulation</keyword>
<dbReference type="AlphaFoldDB" id="A0A2B7YEZ0"/>
<dbReference type="EMBL" id="PDNA01000047">
    <property type="protein sequence ID" value="PGH19468.1"/>
    <property type="molecule type" value="Genomic_DNA"/>
</dbReference>
<feature type="region of interest" description="Disordered" evidence="7">
    <location>
        <begin position="729"/>
        <end position="770"/>
    </location>
</feature>
<evidence type="ECO:0000313" key="10">
    <source>
        <dbReference type="Proteomes" id="UP000224634"/>
    </source>
</evidence>
<feature type="region of interest" description="Disordered" evidence="7">
    <location>
        <begin position="683"/>
        <end position="707"/>
    </location>
</feature>
<dbReference type="CDD" id="cd12148">
    <property type="entry name" value="fungal_TF_MHR"/>
    <property type="match status" value="1"/>
</dbReference>
<keyword evidence="10" id="KW-1185">Reference proteome</keyword>
<name>A0A2B7YEZ0_POLH7</name>
<keyword evidence="1" id="KW-0479">Metal-binding</keyword>
<accession>A0A2B7YEZ0</accession>
<feature type="region of interest" description="Disordered" evidence="7">
    <location>
        <begin position="635"/>
        <end position="671"/>
    </location>
</feature>
<keyword evidence="2" id="KW-0862">Zinc</keyword>
<keyword evidence="4" id="KW-0238">DNA-binding</keyword>
<evidence type="ECO:0000256" key="6">
    <source>
        <dbReference type="ARBA" id="ARBA00023242"/>
    </source>
</evidence>
<feature type="compositionally biased region" description="Polar residues" evidence="7">
    <location>
        <begin position="826"/>
        <end position="851"/>
    </location>
</feature>
<dbReference type="GO" id="GO:0003677">
    <property type="term" value="F:DNA binding"/>
    <property type="evidence" value="ECO:0007669"/>
    <property type="project" value="UniProtKB-KW"/>
</dbReference>
<feature type="region of interest" description="Disordered" evidence="7">
    <location>
        <begin position="1"/>
        <end position="54"/>
    </location>
</feature>
<dbReference type="PANTHER" id="PTHR31313:SF81">
    <property type="entry name" value="TY1 ENHANCER ACTIVATOR"/>
    <property type="match status" value="1"/>
</dbReference>
<evidence type="ECO:0000256" key="7">
    <source>
        <dbReference type="SAM" id="MobiDB-lite"/>
    </source>
</evidence>
<dbReference type="GO" id="GO:0006351">
    <property type="term" value="P:DNA-templated transcription"/>
    <property type="evidence" value="ECO:0007669"/>
    <property type="project" value="InterPro"/>
</dbReference>
<feature type="domain" description="Xylanolytic transcriptional activator regulatory" evidence="8">
    <location>
        <begin position="327"/>
        <end position="401"/>
    </location>
</feature>
<gene>
    <name evidence="9" type="ORF">AJ80_03969</name>
</gene>
<dbReference type="OrthoDB" id="2162761at2759"/>
<evidence type="ECO:0000256" key="2">
    <source>
        <dbReference type="ARBA" id="ARBA00022833"/>
    </source>
</evidence>
<dbReference type="PANTHER" id="PTHR31313">
    <property type="entry name" value="TY1 ENHANCER ACTIVATOR"/>
    <property type="match status" value="1"/>
</dbReference>
<feature type="region of interest" description="Disordered" evidence="7">
    <location>
        <begin position="879"/>
        <end position="932"/>
    </location>
</feature>
<comment type="caution">
    <text evidence="9">The sequence shown here is derived from an EMBL/GenBank/DDBJ whole genome shotgun (WGS) entry which is preliminary data.</text>
</comment>
<dbReference type="Proteomes" id="UP000224634">
    <property type="component" value="Unassembled WGS sequence"/>
</dbReference>
<evidence type="ECO:0000256" key="4">
    <source>
        <dbReference type="ARBA" id="ARBA00023125"/>
    </source>
</evidence>
<proteinExistence type="predicted"/>
<dbReference type="SMART" id="SM00906">
    <property type="entry name" value="Fungal_trans"/>
    <property type="match status" value="1"/>
</dbReference>
<sequence length="932" mass="103199">MTDESGVAGGAGNQQPAAATTTTTAQANPAAQQQQQQQPGKSKSRAKSKPGVTTVKRRCVSTACVYDPNSDHRRKGVYKQDIDNLKNRNTTLLTLIQGILNYDEEDVLELVREIRSCEDLEVVAESIIAREKGLEKKKISYTENEDSHPTEIPQFETELAGKISELRLDGSVKFVGGTSNLVFLPPEFELDGGENPIFDANVTSWTKITSNKELIRHLLTMYFTWHYAYFTTLSKKLFFRDFLQGRSSQHCSPLLVNAMLALGCHFSSWPAAREDPNNSATAGDHFFKEAKRLILDNDEHEKAKLCTVQALALMSVREAGCGREGSGWVYSGMSFRMALDLGLNVDVSDLSHLSDEDIDARRITFWGCYLFDKCWSNYLGRQPQLSGPTITVPKFDVFPDEEASSWSPYTDSGASREHVQPARTRAIALQISLLCEISSDLLDSFYHPISKEKLVGKQEELKRLTQLHTRLEAWRKGLPSELEPKEGQLPQVLLMHMFFQLLFIHLYRPFLKYTKTTSPLPAHVSPRKLLTQAAAMISKLLRIYKRSYGLHHICNVGLYIAHSACTIHLLNLPDKNAKRDIVHGLKNLEEMADFWPCARRTLRILEISARKWNIDLPPEAIVILERTHAKFGSWGPWDQVQSPSNSEGSPAPTNVPMLTTTPDPIPVSAEPSVPQLASVIPTAGPASTQYHKPQQLPPSSQAPHQLSLSQLGSTQSMNPHQFAMAQPPFIPRLSSQPKPESWAQHTPQPPACNASAGSTPPPAMDTPQISDFSNIDDLVQESQDWWLRDQTSLAFGLDNWTDSWDAQPTDPPVSMDFEPSLPAAVGNSTDQMAGGSNQGLASRQQRHQTPPSLGGAGAQPSSTMGIRIPVTLPDYEDDCDYLVDNLSPSPQPQQQSNQRVHPPHSQPPNTSLGGSGRRGNLPGMFYGGPSTL</sequence>
<protein>
    <recommendedName>
        <fullName evidence="8">Xylanolytic transcriptional activator regulatory domain-containing protein</fullName>
    </recommendedName>
</protein>
<keyword evidence="5" id="KW-0804">Transcription</keyword>
<feature type="compositionally biased region" description="Polar residues" evidence="7">
    <location>
        <begin position="685"/>
        <end position="704"/>
    </location>
</feature>
<keyword evidence="6" id="KW-0539">Nucleus</keyword>
<evidence type="ECO:0000256" key="1">
    <source>
        <dbReference type="ARBA" id="ARBA00022723"/>
    </source>
</evidence>
<evidence type="ECO:0000259" key="8">
    <source>
        <dbReference type="SMART" id="SM00906"/>
    </source>
</evidence>
<evidence type="ECO:0000313" key="9">
    <source>
        <dbReference type="EMBL" id="PGH19468.1"/>
    </source>
</evidence>